<dbReference type="RefSeq" id="WP_061833795.1">
    <property type="nucleotide sequence ID" value="NZ_LUKE01000001.1"/>
</dbReference>
<reference evidence="2 3" key="1">
    <citation type="submission" date="2016-03" db="EMBL/GenBank/DDBJ databases">
        <authorList>
            <person name="Ploux O."/>
        </authorList>
    </citation>
    <scope>NUCLEOTIDE SEQUENCE [LARGE SCALE GENOMIC DNA]</scope>
    <source>
        <strain evidence="2 3">R0</strain>
    </source>
</reference>
<gene>
    <name evidence="2" type="ORF">AZI86_03990</name>
</gene>
<evidence type="ECO:0000259" key="1">
    <source>
        <dbReference type="Pfam" id="PF08447"/>
    </source>
</evidence>
<dbReference type="SUPFAM" id="SSF58104">
    <property type="entry name" value="Methyl-accepting chemotaxis protein (MCP) signaling domain"/>
    <property type="match status" value="1"/>
</dbReference>
<feature type="domain" description="PAS fold-3" evidence="1">
    <location>
        <begin position="32"/>
        <end position="101"/>
    </location>
</feature>
<dbReference type="Gene3D" id="3.30.450.20">
    <property type="entry name" value="PAS domain"/>
    <property type="match status" value="1"/>
</dbReference>
<proteinExistence type="predicted"/>
<accession>A0A150WPK3</accession>
<keyword evidence="3" id="KW-1185">Reference proteome</keyword>
<dbReference type="Gene3D" id="6.10.250.3200">
    <property type="match status" value="1"/>
</dbReference>
<organism evidence="2 3">
    <name type="scientific">Bdellovibrio bacteriovorus</name>
    <dbReference type="NCBI Taxonomy" id="959"/>
    <lineage>
        <taxon>Bacteria</taxon>
        <taxon>Pseudomonadati</taxon>
        <taxon>Bdellovibrionota</taxon>
        <taxon>Bdellovibrionia</taxon>
        <taxon>Bdellovibrionales</taxon>
        <taxon>Pseudobdellovibrionaceae</taxon>
        <taxon>Bdellovibrio</taxon>
    </lineage>
</organism>
<dbReference type="AlphaFoldDB" id="A0A150WPK3"/>
<dbReference type="EMBL" id="LUKE01000001">
    <property type="protein sequence ID" value="KYG66229.1"/>
    <property type="molecule type" value="Genomic_DNA"/>
</dbReference>
<evidence type="ECO:0000313" key="2">
    <source>
        <dbReference type="EMBL" id="KYG66229.1"/>
    </source>
</evidence>
<name>A0A150WPK3_BDEBC</name>
<dbReference type="InterPro" id="IPR000014">
    <property type="entry name" value="PAS"/>
</dbReference>
<protein>
    <recommendedName>
        <fullName evidence="1">PAS fold-3 domain-containing protein</fullName>
    </recommendedName>
</protein>
<dbReference type="CDD" id="cd00130">
    <property type="entry name" value="PAS"/>
    <property type="match status" value="1"/>
</dbReference>
<dbReference type="NCBIfam" id="TIGR00229">
    <property type="entry name" value="sensory_box"/>
    <property type="match status" value="1"/>
</dbReference>
<comment type="caution">
    <text evidence="2">The sequence shown here is derived from an EMBL/GenBank/DDBJ whole genome shotgun (WGS) entry which is preliminary data.</text>
</comment>
<dbReference type="OrthoDB" id="5287651at2"/>
<dbReference type="InterPro" id="IPR013655">
    <property type="entry name" value="PAS_fold_3"/>
</dbReference>
<evidence type="ECO:0000313" key="3">
    <source>
        <dbReference type="Proteomes" id="UP000075320"/>
    </source>
</evidence>
<dbReference type="Pfam" id="PF08447">
    <property type="entry name" value="PAS_3"/>
    <property type="match status" value="1"/>
</dbReference>
<dbReference type="InterPro" id="IPR035965">
    <property type="entry name" value="PAS-like_dom_sf"/>
</dbReference>
<dbReference type="SUPFAM" id="SSF55785">
    <property type="entry name" value="PYP-like sensor domain (PAS domain)"/>
    <property type="match status" value="1"/>
</dbReference>
<sequence length="450" mass="49996">MKKPQALIKESIFNFDELFFSTTNERGVILSGNDVFVRVSGYSKETMIGAPHSIIRHPDMPRAVFKLFWNMIQSGNPIAAYVKNLAADGTYYWVFAFAFPMEGGYLSIRVKPSSAFFDAAKIIYAKVLEFEKEAELSASLDLLNAEVLAAGFKSYTDFMIQAAFAELNALEGKKAEGHVAKVSGAAADISNLSRQSSEILKSCFEKIQGFQGSNQSFVKTMTDLSESFKKLKYISLNMTISAAKFHETGASLGVVAKEFSKTSEEIQGHLASLLDFVNIVSAGVEKSAVCAVGLDTQMMMVDFFVRESIAKMNVSEHAFEDMLENRQHFSKIFRKGTSVLSEEMASLETHLSNVVEKVMDVRKLTTGLEVIRQMGAVESSRENEIRQTFIHYLDEMKKFINLLQSATHLTHKEMQQMKLDCHAVTEAMRTLSGRVDAIFDQASAVNQVAG</sequence>
<dbReference type="Proteomes" id="UP000075320">
    <property type="component" value="Unassembled WGS sequence"/>
</dbReference>